<dbReference type="PANTHER" id="PTHR33376:SF15">
    <property type="entry name" value="BLL6794 PROTEIN"/>
    <property type="match status" value="1"/>
</dbReference>
<name>A0ABQ6C1B3_9BURK</name>
<evidence type="ECO:0000313" key="2">
    <source>
        <dbReference type="EMBL" id="GLS13777.1"/>
    </source>
</evidence>
<dbReference type="Pfam" id="PF03480">
    <property type="entry name" value="DctP"/>
    <property type="match status" value="1"/>
</dbReference>
<dbReference type="InterPro" id="IPR038404">
    <property type="entry name" value="TRAP_DctP_sf"/>
</dbReference>
<evidence type="ECO:0000256" key="1">
    <source>
        <dbReference type="ARBA" id="ARBA00022729"/>
    </source>
</evidence>
<dbReference type="CDD" id="cd13665">
    <property type="entry name" value="PBP2_TRAP_Dctp3_4"/>
    <property type="match status" value="1"/>
</dbReference>
<dbReference type="NCBIfam" id="NF037995">
    <property type="entry name" value="TRAP_S1"/>
    <property type="match status" value="1"/>
</dbReference>
<reference evidence="3" key="1">
    <citation type="journal article" date="2019" name="Int. J. Syst. Evol. Microbiol.">
        <title>The Global Catalogue of Microorganisms (GCM) 10K type strain sequencing project: providing services to taxonomists for standard genome sequencing and annotation.</title>
        <authorList>
            <consortium name="The Broad Institute Genomics Platform"/>
            <consortium name="The Broad Institute Genome Sequencing Center for Infectious Disease"/>
            <person name="Wu L."/>
            <person name="Ma J."/>
        </authorList>
    </citation>
    <scope>NUCLEOTIDE SEQUENCE [LARGE SCALE GENOMIC DNA]</scope>
    <source>
        <strain evidence="3">NBRC 109341</strain>
    </source>
</reference>
<gene>
    <name evidence="2" type="ORF">GCM10007935_12070</name>
</gene>
<dbReference type="InterPro" id="IPR018389">
    <property type="entry name" value="DctP_fam"/>
</dbReference>
<dbReference type="PANTHER" id="PTHR33376">
    <property type="match status" value="1"/>
</dbReference>
<proteinExistence type="predicted"/>
<organism evidence="2 3">
    <name type="scientific">Hydrogenophaga electricum</name>
    <dbReference type="NCBI Taxonomy" id="1230953"/>
    <lineage>
        <taxon>Bacteria</taxon>
        <taxon>Pseudomonadati</taxon>
        <taxon>Pseudomonadota</taxon>
        <taxon>Betaproteobacteria</taxon>
        <taxon>Burkholderiales</taxon>
        <taxon>Comamonadaceae</taxon>
        <taxon>Hydrogenophaga</taxon>
    </lineage>
</organism>
<sequence length="347" mass="38575">MMQRRTILQAGALSLGAPALTGFAQPRLKLRFHTFLPQQSTGWRNIVQPWIERVEKESGDAIKFEAYPAMQMGGTPAQLFDQARDGVVDVAWTLPGNTPGRFPRIEVFELPFMMNNAERTSRALWEYMEKEATTEFREVQALAFHVHSPGVIHMRNKLIKRPEDFAGSKVRGATRLVTKLLSNLGATPVGMPLPAIPDALSKGVIDGAVIPWDAAYPIKAHELAPFHSEFAPGVNSLYTAAFVLAMNKRKYEEMPDDLRKVIDRCSGLEQSGRMGAGTLLGDPVGKKAAQDRGNTIHQIDGADAQQFYRKTAPVEVEWIQEMEKRGLDGRSLVQSARRLIEKQGVRS</sequence>
<comment type="caution">
    <text evidence="2">The sequence shown here is derived from an EMBL/GenBank/DDBJ whole genome shotgun (WGS) entry which is preliminary data.</text>
</comment>
<protein>
    <submittedName>
        <fullName evidence="2">C4-dicarboxylate ABC transporter</fullName>
    </submittedName>
</protein>
<keyword evidence="3" id="KW-1185">Reference proteome</keyword>
<accession>A0ABQ6C1B3</accession>
<keyword evidence="1" id="KW-0732">Signal</keyword>
<dbReference type="Gene3D" id="3.40.190.170">
    <property type="entry name" value="Bacterial extracellular solute-binding protein, family 7"/>
    <property type="match status" value="1"/>
</dbReference>
<dbReference type="Proteomes" id="UP001156903">
    <property type="component" value="Unassembled WGS sequence"/>
</dbReference>
<dbReference type="EMBL" id="BSPB01000006">
    <property type="protein sequence ID" value="GLS13777.1"/>
    <property type="molecule type" value="Genomic_DNA"/>
</dbReference>
<evidence type="ECO:0000313" key="3">
    <source>
        <dbReference type="Proteomes" id="UP001156903"/>
    </source>
</evidence>